<proteinExistence type="predicted"/>
<keyword evidence="3" id="KW-1185">Reference proteome</keyword>
<dbReference type="EMBL" id="JBBPBN010000030">
    <property type="protein sequence ID" value="KAK9004489.1"/>
    <property type="molecule type" value="Genomic_DNA"/>
</dbReference>
<feature type="region of interest" description="Disordered" evidence="1">
    <location>
        <begin position="194"/>
        <end position="220"/>
    </location>
</feature>
<evidence type="ECO:0000313" key="3">
    <source>
        <dbReference type="Proteomes" id="UP001396334"/>
    </source>
</evidence>
<gene>
    <name evidence="2" type="ORF">V6N11_041960</name>
</gene>
<organism evidence="2 3">
    <name type="scientific">Hibiscus sabdariffa</name>
    <name type="common">roselle</name>
    <dbReference type="NCBI Taxonomy" id="183260"/>
    <lineage>
        <taxon>Eukaryota</taxon>
        <taxon>Viridiplantae</taxon>
        <taxon>Streptophyta</taxon>
        <taxon>Embryophyta</taxon>
        <taxon>Tracheophyta</taxon>
        <taxon>Spermatophyta</taxon>
        <taxon>Magnoliopsida</taxon>
        <taxon>eudicotyledons</taxon>
        <taxon>Gunneridae</taxon>
        <taxon>Pentapetalae</taxon>
        <taxon>rosids</taxon>
        <taxon>malvids</taxon>
        <taxon>Malvales</taxon>
        <taxon>Malvaceae</taxon>
        <taxon>Malvoideae</taxon>
        <taxon>Hibiscus</taxon>
    </lineage>
</organism>
<reference evidence="2 3" key="1">
    <citation type="journal article" date="2024" name="G3 (Bethesda)">
        <title>Genome assembly of Hibiscus sabdariffa L. provides insights into metabolisms of medicinal natural products.</title>
        <authorList>
            <person name="Kim T."/>
        </authorList>
    </citation>
    <scope>NUCLEOTIDE SEQUENCE [LARGE SCALE GENOMIC DNA]</scope>
    <source>
        <strain evidence="2">TK-2024</strain>
        <tissue evidence="2">Old leaves</tissue>
    </source>
</reference>
<name>A0ABR2QV20_9ROSI</name>
<evidence type="ECO:0000256" key="1">
    <source>
        <dbReference type="SAM" id="MobiDB-lite"/>
    </source>
</evidence>
<comment type="caution">
    <text evidence="2">The sequence shown here is derived from an EMBL/GenBank/DDBJ whole genome shotgun (WGS) entry which is preliminary data.</text>
</comment>
<evidence type="ECO:0000313" key="2">
    <source>
        <dbReference type="EMBL" id="KAK9004489.1"/>
    </source>
</evidence>
<sequence length="220" mass="23727">MPSYCSVCKKIGHLDKVCKVKTTATKIWKVKEANATSLPEIGESTQQVSAAEPVIIKDKLARESVLPVTVVADSSLLISATKQSKPESKHEETSLGLPRVTDGQLQCNPSDDLPITTPPLVVATEVSVQAFPTLQDTIQKKKAIGKSNERSIHGFTFSTNKFEALANPEADARKPRAASFGVVALMKEITNKKKKHIDKFKSDKDASSSVGGSNSRIPSQ</sequence>
<protein>
    <submittedName>
        <fullName evidence="2">Uncharacterized protein</fullName>
    </submittedName>
</protein>
<feature type="compositionally biased region" description="Polar residues" evidence="1">
    <location>
        <begin position="210"/>
        <end position="220"/>
    </location>
</feature>
<accession>A0ABR2QV20</accession>
<dbReference type="Proteomes" id="UP001396334">
    <property type="component" value="Unassembled WGS sequence"/>
</dbReference>